<comment type="similarity">
    <text evidence="2 10">Belongs to the cytidylate kinase family. Type 2 subfamily.</text>
</comment>
<dbReference type="STRING" id="368408.Tpen_0626"/>
<keyword evidence="7 10" id="KW-0067">ATP-binding</keyword>
<keyword evidence="6 10" id="KW-0418">Kinase</keyword>
<comment type="catalytic activity">
    <reaction evidence="9 10">
        <text>CMP + ATP = CDP + ADP</text>
        <dbReference type="Rhea" id="RHEA:11600"/>
        <dbReference type="ChEBI" id="CHEBI:30616"/>
        <dbReference type="ChEBI" id="CHEBI:58069"/>
        <dbReference type="ChEBI" id="CHEBI:60377"/>
        <dbReference type="ChEBI" id="CHEBI:456216"/>
        <dbReference type="EC" id="2.7.4.25"/>
    </reaction>
</comment>
<evidence type="ECO:0000256" key="4">
    <source>
        <dbReference type="ARBA" id="ARBA00022679"/>
    </source>
</evidence>
<keyword evidence="12" id="KW-1185">Reference proteome</keyword>
<feature type="binding site" evidence="10">
    <location>
        <begin position="12"/>
        <end position="20"/>
    </location>
    <ligand>
        <name>ATP</name>
        <dbReference type="ChEBI" id="CHEBI:30616"/>
    </ligand>
</feature>
<dbReference type="SUPFAM" id="SSF52540">
    <property type="entry name" value="P-loop containing nucleoside triphosphate hydrolases"/>
    <property type="match status" value="1"/>
</dbReference>
<dbReference type="Gene3D" id="3.40.50.300">
    <property type="entry name" value="P-loop containing nucleotide triphosphate hydrolases"/>
    <property type="match status" value="1"/>
</dbReference>
<evidence type="ECO:0000256" key="8">
    <source>
        <dbReference type="ARBA" id="ARBA00047615"/>
    </source>
</evidence>
<proteinExistence type="inferred from homology"/>
<dbReference type="OrthoDB" id="31096at2157"/>
<sequence length="187" mass="21275">METLRLVVAVSGTPGSGKTTYARFIAERYNLRYVSSGSLFREMAKKLGVDLIRLHSMAEENEDIDRAVDSRAIEEAKKGNVVIEGHLAVWLLKDIADVKVIFDAPLEVRARRIAQRESIPLEKALEEIKIREKSNYERARRYYNLDIRDYTVADLVVNTYPLDVEAVKSVVAAFIDGYLRARMRIGV</sequence>
<dbReference type="GO" id="GO:0005524">
    <property type="term" value="F:ATP binding"/>
    <property type="evidence" value="ECO:0007669"/>
    <property type="project" value="UniProtKB-UniRule"/>
</dbReference>
<name>A1RXV0_THEPD</name>
<evidence type="ECO:0000256" key="10">
    <source>
        <dbReference type="HAMAP-Rule" id="MF_00239"/>
    </source>
</evidence>
<keyword evidence="5 10" id="KW-0547">Nucleotide-binding</keyword>
<evidence type="ECO:0000256" key="2">
    <source>
        <dbReference type="ARBA" id="ARBA00011005"/>
    </source>
</evidence>
<dbReference type="EC" id="2.7.4.25" evidence="10"/>
<dbReference type="RefSeq" id="WP_011752295.1">
    <property type="nucleotide sequence ID" value="NC_008698.1"/>
</dbReference>
<dbReference type="GO" id="GO:0006220">
    <property type="term" value="P:pyrimidine nucleotide metabolic process"/>
    <property type="evidence" value="ECO:0007669"/>
    <property type="project" value="UniProtKB-UniRule"/>
</dbReference>
<dbReference type="InterPro" id="IPR011994">
    <property type="entry name" value="Cytidylate_kinase_dom"/>
</dbReference>
<evidence type="ECO:0000256" key="9">
    <source>
        <dbReference type="ARBA" id="ARBA00048478"/>
    </source>
</evidence>
<dbReference type="CDD" id="cd02020">
    <property type="entry name" value="CMPK"/>
    <property type="match status" value="1"/>
</dbReference>
<evidence type="ECO:0000256" key="3">
    <source>
        <dbReference type="ARBA" id="ARBA00022490"/>
    </source>
</evidence>
<dbReference type="GO" id="GO:0036430">
    <property type="term" value="F:CMP kinase activity"/>
    <property type="evidence" value="ECO:0007669"/>
    <property type="project" value="RHEA"/>
</dbReference>
<dbReference type="HOGENOM" id="CLU_079959_1_0_2"/>
<dbReference type="GO" id="GO:0036431">
    <property type="term" value="F:dCMP kinase activity"/>
    <property type="evidence" value="ECO:0007669"/>
    <property type="project" value="InterPro"/>
</dbReference>
<keyword evidence="3 10" id="KW-0963">Cytoplasm</keyword>
<gene>
    <name evidence="10" type="primary">cmk</name>
    <name evidence="11" type="ordered locus">Tpen_0626</name>
</gene>
<dbReference type="EMBL" id="CP000505">
    <property type="protein sequence ID" value="ABL78030.1"/>
    <property type="molecule type" value="Genomic_DNA"/>
</dbReference>
<evidence type="ECO:0000313" key="12">
    <source>
        <dbReference type="Proteomes" id="UP000000641"/>
    </source>
</evidence>
<evidence type="ECO:0000313" key="11">
    <source>
        <dbReference type="EMBL" id="ABL78030.1"/>
    </source>
</evidence>
<dbReference type="GO" id="GO:0005737">
    <property type="term" value="C:cytoplasm"/>
    <property type="evidence" value="ECO:0007669"/>
    <property type="project" value="UniProtKB-SubCell"/>
</dbReference>
<protein>
    <recommendedName>
        <fullName evidence="10">Cytidylate kinase</fullName>
        <shortName evidence="10">CK</shortName>
        <ecNumber evidence="10">2.7.4.25</ecNumber>
    </recommendedName>
    <alternativeName>
        <fullName evidence="10">Cytidine monophosphate kinase</fullName>
        <shortName evidence="10">CMP kinase</shortName>
    </alternativeName>
</protein>
<accession>A1RXV0</accession>
<dbReference type="HAMAP" id="MF_00239">
    <property type="entry name" value="Cytidyl_kinase_type2"/>
    <property type="match status" value="1"/>
</dbReference>
<dbReference type="KEGG" id="tpe:Tpen_0626"/>
<evidence type="ECO:0000256" key="1">
    <source>
        <dbReference type="ARBA" id="ARBA00004496"/>
    </source>
</evidence>
<dbReference type="NCBIfam" id="TIGR02173">
    <property type="entry name" value="cyt_kin_arch"/>
    <property type="match status" value="1"/>
</dbReference>
<dbReference type="GeneID" id="4601413"/>
<comment type="subcellular location">
    <subcellularLocation>
        <location evidence="1 10">Cytoplasm</location>
    </subcellularLocation>
</comment>
<comment type="catalytic activity">
    <reaction evidence="8 10">
        <text>dCMP + ATP = dCDP + ADP</text>
        <dbReference type="Rhea" id="RHEA:25094"/>
        <dbReference type="ChEBI" id="CHEBI:30616"/>
        <dbReference type="ChEBI" id="CHEBI:57566"/>
        <dbReference type="ChEBI" id="CHEBI:58593"/>
        <dbReference type="ChEBI" id="CHEBI:456216"/>
        <dbReference type="EC" id="2.7.4.25"/>
    </reaction>
</comment>
<dbReference type="EnsemblBacteria" id="ABL78030">
    <property type="protein sequence ID" value="ABL78030"/>
    <property type="gene ID" value="Tpen_0626"/>
</dbReference>
<dbReference type="InterPro" id="IPR011892">
    <property type="entry name" value="Cyt_kin_arch"/>
</dbReference>
<evidence type="ECO:0000256" key="7">
    <source>
        <dbReference type="ARBA" id="ARBA00022840"/>
    </source>
</evidence>
<reference evidence="12" key="1">
    <citation type="journal article" date="2008" name="J. Bacteriol.">
        <title>Genome sequence of Thermofilum pendens reveals an exceptional loss of biosynthetic pathways without genome reduction.</title>
        <authorList>
            <person name="Anderson I."/>
            <person name="Rodriguez J."/>
            <person name="Susanti D."/>
            <person name="Porat I."/>
            <person name="Reich C."/>
            <person name="Ulrich L.E."/>
            <person name="Elkins J.G."/>
            <person name="Mavromatis K."/>
            <person name="Lykidis A."/>
            <person name="Kim E."/>
            <person name="Thompson L.S."/>
            <person name="Nolan M."/>
            <person name="Land M."/>
            <person name="Copeland A."/>
            <person name="Lapidus A."/>
            <person name="Lucas S."/>
            <person name="Detter C."/>
            <person name="Zhulin I.B."/>
            <person name="Olsen G.J."/>
            <person name="Whitman W."/>
            <person name="Mukhopadhyay B."/>
            <person name="Bristow J."/>
            <person name="Kyrpides N."/>
        </authorList>
    </citation>
    <scope>NUCLEOTIDE SEQUENCE [LARGE SCALE GENOMIC DNA]</scope>
    <source>
        <strain evidence="12">DSM 2475 / Hrk 5</strain>
    </source>
</reference>
<dbReference type="Proteomes" id="UP000000641">
    <property type="component" value="Chromosome"/>
</dbReference>
<dbReference type="AlphaFoldDB" id="A1RXV0"/>
<organism evidence="11 12">
    <name type="scientific">Thermofilum pendens (strain DSM 2475 / Hrk 5)</name>
    <dbReference type="NCBI Taxonomy" id="368408"/>
    <lineage>
        <taxon>Archaea</taxon>
        <taxon>Thermoproteota</taxon>
        <taxon>Thermoprotei</taxon>
        <taxon>Thermofilales</taxon>
        <taxon>Thermofilaceae</taxon>
        <taxon>Thermofilum</taxon>
    </lineage>
</organism>
<dbReference type="Pfam" id="PF13189">
    <property type="entry name" value="Cytidylate_kin2"/>
    <property type="match status" value="1"/>
</dbReference>
<keyword evidence="4 10" id="KW-0808">Transferase</keyword>
<evidence type="ECO:0000256" key="6">
    <source>
        <dbReference type="ARBA" id="ARBA00022777"/>
    </source>
</evidence>
<dbReference type="eggNOG" id="arCOG01037">
    <property type="taxonomic scope" value="Archaea"/>
</dbReference>
<dbReference type="InterPro" id="IPR027417">
    <property type="entry name" value="P-loop_NTPase"/>
</dbReference>
<evidence type="ECO:0000256" key="5">
    <source>
        <dbReference type="ARBA" id="ARBA00022741"/>
    </source>
</evidence>